<evidence type="ECO:0008006" key="3">
    <source>
        <dbReference type="Google" id="ProtNLM"/>
    </source>
</evidence>
<sequence>MRLALTTLGRNLPQALLAVAYDVSQATASRIIAAYTPLVATALHERVPTGGPGFHSPTDHRWHSVSVLVLGRPS</sequence>
<dbReference type="RefSeq" id="WP_256277348.1">
    <property type="nucleotide sequence ID" value="NZ_JAXBCZ010000002.1"/>
</dbReference>
<name>A0AAW9KLY0_9ACTO</name>
<dbReference type="Proteomes" id="UP001289581">
    <property type="component" value="Unassembled WGS sequence"/>
</dbReference>
<reference evidence="1 2" key="1">
    <citation type="submission" date="2023-06" db="EMBL/GenBank/DDBJ databases">
        <title>Actinomyces orist ORNL 0101 HMT-893 genome.</title>
        <authorList>
            <person name="Johnston C.D."/>
            <person name="Chen T."/>
            <person name="Dewhirst F.E."/>
        </authorList>
    </citation>
    <scope>NUCLEOTIDE SEQUENCE [LARGE SCALE GENOMIC DNA]</scope>
    <source>
        <strain evidence="1 2">ORNL 0101</strain>
    </source>
</reference>
<dbReference type="EMBL" id="JAXBCZ010000002">
    <property type="protein sequence ID" value="MEA1306100.1"/>
    <property type="molecule type" value="Genomic_DNA"/>
</dbReference>
<evidence type="ECO:0000313" key="2">
    <source>
        <dbReference type="Proteomes" id="UP001289581"/>
    </source>
</evidence>
<dbReference type="AlphaFoldDB" id="A0AAW9KLY0"/>
<accession>A0AAW9KLY0</accession>
<gene>
    <name evidence="1" type="ORF">QU665_13655</name>
</gene>
<proteinExistence type="predicted"/>
<keyword evidence="2" id="KW-1185">Reference proteome</keyword>
<evidence type="ECO:0000313" key="1">
    <source>
        <dbReference type="EMBL" id="MEA1306100.1"/>
    </source>
</evidence>
<protein>
    <recommendedName>
        <fullName evidence="3">Transposase Helix-turn-helix domain-containing protein</fullName>
    </recommendedName>
</protein>
<organism evidence="1 2">
    <name type="scientific">Actinomyces oris</name>
    <dbReference type="NCBI Taxonomy" id="544580"/>
    <lineage>
        <taxon>Bacteria</taxon>
        <taxon>Bacillati</taxon>
        <taxon>Actinomycetota</taxon>
        <taxon>Actinomycetes</taxon>
        <taxon>Actinomycetales</taxon>
        <taxon>Actinomycetaceae</taxon>
        <taxon>Actinomyces</taxon>
    </lineage>
</organism>
<comment type="caution">
    <text evidence="1">The sequence shown here is derived from an EMBL/GenBank/DDBJ whole genome shotgun (WGS) entry which is preliminary data.</text>
</comment>